<accession>A0ACB6QVQ7</accession>
<dbReference type="Proteomes" id="UP000799755">
    <property type="component" value="Unassembled WGS sequence"/>
</dbReference>
<evidence type="ECO:0000313" key="1">
    <source>
        <dbReference type="EMBL" id="KAF2470927.1"/>
    </source>
</evidence>
<sequence length="676" mass="77991">MDPISGAGLAANIIQFIDFGYKVVVQAKDIRDSASGGSKENNEIETVTEDLKNITESLDQHLKREAAHQSKPTDESALQDLGRDCQSVAEELLAALKKLKTTGKSNRWDCVRRALLCVWNKEKIVQLEHRLDRFRQQLTIRLLASARDALTKVYQQQSASVNAHNLFLEAFLRRVRDNEQWRDLIDTIRNSTLPPSVEGSQEAADKIDIFISIETFRKEILSSLHFHEIWDRHNRIAERHQKTFEWIYEDSPTKPNTWVNFSEWLERGTDIYWITGKPGSGKSTLMKFLYDDPRTRKHLSKWSGDSDVVLSGFFFWNSGTERQMSYSGLLQTLLYTLVRKLPNLVDRIFAERWEIYKFSGKFDPHWSVPELSRSLRNICNAEFQKMRLLFLIDGLDEYHGDHNELVGLLQHMAHFSHIKVCAASRPLVVFQRAFEKSPSLMLQDLTTTDIELFVKTSFYNYSDFLPLEKKDPQLAREICSEVTNRAAGVFLWVCLVVQSLLAGISNGDKIVDLYRRLKELPGDLEALYEQILHSLDHFYLAHASRLFQICQAADGEISLLHLSYADEEDDKMLQVKEPIILGKGDFFYRLAWMKRRLDSRCKGLLELITNEGISDVEHDPDKLENLGKSSVQYLHRTVKDFVERPDIRKKLLAETTSFDPNIALCKAAIIEMNTVR</sequence>
<keyword evidence="2" id="KW-1185">Reference proteome</keyword>
<name>A0ACB6QVQ7_9PLEO</name>
<feature type="non-terminal residue" evidence="1">
    <location>
        <position position="676"/>
    </location>
</feature>
<organism evidence="1 2">
    <name type="scientific">Lindgomyces ingoldianus</name>
    <dbReference type="NCBI Taxonomy" id="673940"/>
    <lineage>
        <taxon>Eukaryota</taxon>
        <taxon>Fungi</taxon>
        <taxon>Dikarya</taxon>
        <taxon>Ascomycota</taxon>
        <taxon>Pezizomycotina</taxon>
        <taxon>Dothideomycetes</taxon>
        <taxon>Pleosporomycetidae</taxon>
        <taxon>Pleosporales</taxon>
        <taxon>Lindgomycetaceae</taxon>
        <taxon>Lindgomyces</taxon>
    </lineage>
</organism>
<comment type="caution">
    <text evidence="1">The sequence shown here is derived from an EMBL/GenBank/DDBJ whole genome shotgun (WGS) entry which is preliminary data.</text>
</comment>
<proteinExistence type="predicted"/>
<protein>
    <submittedName>
        <fullName evidence="1">Uncharacterized protein</fullName>
    </submittedName>
</protein>
<dbReference type="EMBL" id="MU003506">
    <property type="protein sequence ID" value="KAF2470927.1"/>
    <property type="molecule type" value="Genomic_DNA"/>
</dbReference>
<evidence type="ECO:0000313" key="2">
    <source>
        <dbReference type="Proteomes" id="UP000799755"/>
    </source>
</evidence>
<reference evidence="1" key="1">
    <citation type="journal article" date="2020" name="Stud. Mycol.">
        <title>101 Dothideomycetes genomes: a test case for predicting lifestyles and emergence of pathogens.</title>
        <authorList>
            <person name="Haridas S."/>
            <person name="Albert R."/>
            <person name="Binder M."/>
            <person name="Bloem J."/>
            <person name="Labutti K."/>
            <person name="Salamov A."/>
            <person name="Andreopoulos B."/>
            <person name="Baker S."/>
            <person name="Barry K."/>
            <person name="Bills G."/>
            <person name="Bluhm B."/>
            <person name="Cannon C."/>
            <person name="Castanera R."/>
            <person name="Culley D."/>
            <person name="Daum C."/>
            <person name="Ezra D."/>
            <person name="Gonzalez J."/>
            <person name="Henrissat B."/>
            <person name="Kuo A."/>
            <person name="Liang C."/>
            <person name="Lipzen A."/>
            <person name="Lutzoni F."/>
            <person name="Magnuson J."/>
            <person name="Mondo S."/>
            <person name="Nolan M."/>
            <person name="Ohm R."/>
            <person name="Pangilinan J."/>
            <person name="Park H.-J."/>
            <person name="Ramirez L."/>
            <person name="Alfaro M."/>
            <person name="Sun H."/>
            <person name="Tritt A."/>
            <person name="Yoshinaga Y."/>
            <person name="Zwiers L.-H."/>
            <person name="Turgeon B."/>
            <person name="Goodwin S."/>
            <person name="Spatafora J."/>
            <person name="Crous P."/>
            <person name="Grigoriev I."/>
        </authorList>
    </citation>
    <scope>NUCLEOTIDE SEQUENCE</scope>
    <source>
        <strain evidence="1">ATCC 200398</strain>
    </source>
</reference>
<gene>
    <name evidence="1" type="ORF">BDR25DRAFT_152265</name>
</gene>